<dbReference type="InterPro" id="IPR050263">
    <property type="entry name" value="Bact_Fimbrial_Adh_Pro"/>
</dbReference>
<dbReference type="PANTHER" id="PTHR33420">
    <property type="entry name" value="FIMBRIAL SUBUNIT ELFA-RELATED"/>
    <property type="match status" value="1"/>
</dbReference>
<reference evidence="1 2" key="1">
    <citation type="submission" date="2018-02" db="EMBL/GenBank/DDBJ databases">
        <title>Lelliotia aquatilis sp. nov., isolated from drinking water.</title>
        <authorList>
            <person name="Kaempfer P."/>
            <person name="Glaeser S."/>
            <person name="Exner M."/>
            <person name="Doijad S."/>
            <person name="Chakraborty T."/>
        </authorList>
    </citation>
    <scope>NUCLEOTIDE SEQUENCE [LARGE SCALE GENOMIC DNA]</scope>
    <source>
        <strain evidence="1 2">6331-17</strain>
    </source>
</reference>
<dbReference type="Gene3D" id="2.60.40.1090">
    <property type="entry name" value="Fimbrial-type adhesion domain"/>
    <property type="match status" value="1"/>
</dbReference>
<proteinExistence type="predicted"/>
<dbReference type="Proteomes" id="UP000237025">
    <property type="component" value="Unassembled WGS sequence"/>
</dbReference>
<accession>A0ABX5A1B5</accession>
<sequence length="150" mass="16170">MSIKFISTTAVQWLSPPCTISVPSAVVDFGTLPITDFTTSDSATDWKEVKINLTECADVSEYDVTINATPDSENNLYIANEGTAEHLAVQAKMEIPTVMPAYDGVTIPVRLALKETISQTAFDFRIRNNGSGAATAGSVKSVITLVYTFK</sequence>
<dbReference type="SUPFAM" id="SSF49401">
    <property type="entry name" value="Bacterial adhesins"/>
    <property type="match status" value="1"/>
</dbReference>
<name>A0ABX5A1B5_9ENTR</name>
<dbReference type="RefSeq" id="WP_103949503.1">
    <property type="nucleotide sequence ID" value="NZ_PQVT01000008.1"/>
</dbReference>
<dbReference type="InterPro" id="IPR036937">
    <property type="entry name" value="Adhesion_dom_fimbrial_sf"/>
</dbReference>
<dbReference type="InterPro" id="IPR008966">
    <property type="entry name" value="Adhesion_dom_sf"/>
</dbReference>
<dbReference type="EMBL" id="PQVW01000007">
    <property type="protein sequence ID" value="POZ22806.1"/>
    <property type="molecule type" value="Genomic_DNA"/>
</dbReference>
<evidence type="ECO:0008006" key="3">
    <source>
        <dbReference type="Google" id="ProtNLM"/>
    </source>
</evidence>
<comment type="caution">
    <text evidence="1">The sequence shown here is derived from an EMBL/GenBank/DDBJ whole genome shotgun (WGS) entry which is preliminary data.</text>
</comment>
<gene>
    <name evidence="1" type="ORF">C3712_11635</name>
</gene>
<protein>
    <recommendedName>
        <fullName evidence="3">Fimbrial protein</fullName>
    </recommendedName>
</protein>
<evidence type="ECO:0000313" key="2">
    <source>
        <dbReference type="Proteomes" id="UP000237025"/>
    </source>
</evidence>
<evidence type="ECO:0000313" key="1">
    <source>
        <dbReference type="EMBL" id="POZ22806.1"/>
    </source>
</evidence>
<dbReference type="PANTHER" id="PTHR33420:SF27">
    <property type="entry name" value="PROTEIN FIMG"/>
    <property type="match status" value="1"/>
</dbReference>
<keyword evidence="2" id="KW-1185">Reference proteome</keyword>
<organism evidence="1 2">
    <name type="scientific">Lelliottia aquatilis</name>
    <dbReference type="NCBI Taxonomy" id="2080838"/>
    <lineage>
        <taxon>Bacteria</taxon>
        <taxon>Pseudomonadati</taxon>
        <taxon>Pseudomonadota</taxon>
        <taxon>Gammaproteobacteria</taxon>
        <taxon>Enterobacterales</taxon>
        <taxon>Enterobacteriaceae</taxon>
        <taxon>Lelliottia</taxon>
    </lineage>
</organism>